<sequence length="523" mass="57906">DTKQQRKEPNKERKSLYATHHYFPSFVFTPVHCFAYHQPPDLARRWFDLAASRSLQKNCETKVRQLCFHAMDFVMDDGENACPLCMEEMDLTDRQLKPCKCGYEICVWCWHHVMEMAEKDNTEGRCPACRTPYDKEKIVGMTVNCERLMDASSEKRQKSQKSKPKASEMRKHLSNVRVIQRNLVYIIGIPSSLADEETLERREFFGQYGKVLKVSISKSSTGNQHSSSNPTSSVYITYMKEEEAIRCIQAVNGYVLDGRPLKACFGTTKYCHAWLKNMPCNNPDCLYLHDIGTQEDSFTKEEMVSTCASKIPQFHGPTNSLQRRGGNCLPPPEHEVCTTNMASSSKISVKTAASNVGVPAKTIPSNGTTGKTTALPAAASWGLRATLGKTLPTKAPIIPVSTKLKLSSSHTLSVSPPSNLNTAATGVAATAAATPSLHSDHSRPSVVVIGSNGSQPSQHSTCFVSSQQNFKNNQTTRTNLSDSAVADSSAVTVTSEKHIRQVSPERRPSESYSQQKHGIYEKI</sequence>
<evidence type="ECO:0000313" key="6">
    <source>
        <dbReference type="EMBL" id="KAH9331537.1"/>
    </source>
</evidence>
<proteinExistence type="predicted"/>
<keyword evidence="2" id="KW-0694">RNA-binding</keyword>
<dbReference type="InterPro" id="IPR000504">
    <property type="entry name" value="RRM_dom"/>
</dbReference>
<dbReference type="FunFam" id="3.30.70.330:FF:000161">
    <property type="entry name" value="RNA binding (RRM/RBD/RNP motifs) family protein"/>
    <property type="match status" value="1"/>
</dbReference>
<protein>
    <recommendedName>
        <fullName evidence="8">CCR4-NOT transcription complex subunit 4</fullName>
    </recommendedName>
</protein>
<dbReference type="SMART" id="SM00360">
    <property type="entry name" value="RRM"/>
    <property type="match status" value="1"/>
</dbReference>
<dbReference type="InterPro" id="IPR003954">
    <property type="entry name" value="RRM_euk-type"/>
</dbReference>
<feature type="compositionally biased region" description="Basic and acidic residues" evidence="3">
    <location>
        <begin position="495"/>
        <end position="509"/>
    </location>
</feature>
<evidence type="ECO:0000256" key="2">
    <source>
        <dbReference type="PROSITE-ProRule" id="PRU00176"/>
    </source>
</evidence>
<dbReference type="GO" id="GO:0030014">
    <property type="term" value="C:CCR4-NOT complex"/>
    <property type="evidence" value="ECO:0007669"/>
    <property type="project" value="InterPro"/>
</dbReference>
<evidence type="ECO:0000259" key="5">
    <source>
        <dbReference type="PROSITE" id="PS50102"/>
    </source>
</evidence>
<dbReference type="PROSITE" id="PS50089">
    <property type="entry name" value="ZF_RING_2"/>
    <property type="match status" value="1"/>
</dbReference>
<dbReference type="InterPro" id="IPR039515">
    <property type="entry name" value="NOT4_mRING-HC-C4C4"/>
</dbReference>
<keyword evidence="1" id="KW-0862">Zinc</keyword>
<dbReference type="AlphaFoldDB" id="A0AA38LSB1"/>
<dbReference type="InterPro" id="IPR034261">
    <property type="entry name" value="CNOT4_RRM"/>
</dbReference>
<keyword evidence="1" id="KW-0863">Zinc-finger</keyword>
<name>A0AA38LSB1_TAXCH</name>
<organism evidence="6 7">
    <name type="scientific">Taxus chinensis</name>
    <name type="common">Chinese yew</name>
    <name type="synonym">Taxus wallichiana var. chinensis</name>
    <dbReference type="NCBI Taxonomy" id="29808"/>
    <lineage>
        <taxon>Eukaryota</taxon>
        <taxon>Viridiplantae</taxon>
        <taxon>Streptophyta</taxon>
        <taxon>Embryophyta</taxon>
        <taxon>Tracheophyta</taxon>
        <taxon>Spermatophyta</taxon>
        <taxon>Pinopsida</taxon>
        <taxon>Pinidae</taxon>
        <taxon>Conifers II</taxon>
        <taxon>Cupressales</taxon>
        <taxon>Taxaceae</taxon>
        <taxon>Taxus</taxon>
    </lineage>
</organism>
<gene>
    <name evidence="6" type="ORF">KI387_003645</name>
</gene>
<dbReference type="InterPro" id="IPR013083">
    <property type="entry name" value="Znf_RING/FYVE/PHD"/>
</dbReference>
<keyword evidence="7" id="KW-1185">Reference proteome</keyword>
<evidence type="ECO:0000259" key="4">
    <source>
        <dbReference type="PROSITE" id="PS50089"/>
    </source>
</evidence>
<dbReference type="Gene3D" id="3.30.40.10">
    <property type="entry name" value="Zinc/RING finger domain, C3HC4 (zinc finger)"/>
    <property type="match status" value="1"/>
</dbReference>
<feature type="domain" description="RING-type" evidence="4">
    <location>
        <begin position="82"/>
        <end position="130"/>
    </location>
</feature>
<dbReference type="CDD" id="cd16618">
    <property type="entry name" value="mRING-HC-C4C4_CNOT4"/>
    <property type="match status" value="1"/>
</dbReference>
<dbReference type="InterPro" id="IPR039780">
    <property type="entry name" value="Mot2"/>
</dbReference>
<feature type="region of interest" description="Disordered" evidence="3">
    <location>
        <begin position="478"/>
        <end position="523"/>
    </location>
</feature>
<dbReference type="GO" id="GO:0008270">
    <property type="term" value="F:zinc ion binding"/>
    <property type="evidence" value="ECO:0007669"/>
    <property type="project" value="UniProtKB-KW"/>
</dbReference>
<dbReference type="PROSITE" id="PS50102">
    <property type="entry name" value="RRM"/>
    <property type="match status" value="1"/>
</dbReference>
<keyword evidence="1" id="KW-0479">Metal-binding</keyword>
<dbReference type="InterPro" id="IPR001841">
    <property type="entry name" value="Znf_RING"/>
</dbReference>
<dbReference type="PANTHER" id="PTHR12603">
    <property type="entry name" value="CCR4-NOT TRANSCRIPTION COMPLEX RELATED"/>
    <property type="match status" value="1"/>
</dbReference>
<evidence type="ECO:0008006" key="8">
    <source>
        <dbReference type="Google" id="ProtNLM"/>
    </source>
</evidence>
<dbReference type="Proteomes" id="UP000824469">
    <property type="component" value="Unassembled WGS sequence"/>
</dbReference>
<dbReference type="Pfam" id="PF00076">
    <property type="entry name" value="RRM_1"/>
    <property type="match status" value="1"/>
</dbReference>
<dbReference type="GO" id="GO:0003723">
    <property type="term" value="F:RNA binding"/>
    <property type="evidence" value="ECO:0007669"/>
    <property type="project" value="UniProtKB-UniRule"/>
</dbReference>
<evidence type="ECO:0000256" key="1">
    <source>
        <dbReference type="PROSITE-ProRule" id="PRU00175"/>
    </source>
</evidence>
<dbReference type="PANTHER" id="PTHR12603:SF36">
    <property type="entry name" value="RNA BINDING (RRM_RBD_RNP MOTIFS) FAMILY PROTEIN"/>
    <property type="match status" value="1"/>
</dbReference>
<dbReference type="GO" id="GO:0004842">
    <property type="term" value="F:ubiquitin-protein transferase activity"/>
    <property type="evidence" value="ECO:0007669"/>
    <property type="project" value="InterPro"/>
</dbReference>
<dbReference type="GO" id="GO:0016567">
    <property type="term" value="P:protein ubiquitination"/>
    <property type="evidence" value="ECO:0007669"/>
    <property type="project" value="TreeGrafter"/>
</dbReference>
<feature type="non-terminal residue" evidence="6">
    <location>
        <position position="1"/>
    </location>
</feature>
<evidence type="ECO:0000313" key="7">
    <source>
        <dbReference type="Proteomes" id="UP000824469"/>
    </source>
</evidence>
<dbReference type="SUPFAM" id="SSF54928">
    <property type="entry name" value="RNA-binding domain, RBD"/>
    <property type="match status" value="1"/>
</dbReference>
<dbReference type="SMART" id="SM00361">
    <property type="entry name" value="RRM_1"/>
    <property type="match status" value="1"/>
</dbReference>
<evidence type="ECO:0000256" key="3">
    <source>
        <dbReference type="SAM" id="MobiDB-lite"/>
    </source>
</evidence>
<dbReference type="Pfam" id="PF14570">
    <property type="entry name" value="zf-RING_4"/>
    <property type="match status" value="1"/>
</dbReference>
<reference evidence="6 7" key="1">
    <citation type="journal article" date="2021" name="Nat. Plants">
        <title>The Taxus genome provides insights into paclitaxel biosynthesis.</title>
        <authorList>
            <person name="Xiong X."/>
            <person name="Gou J."/>
            <person name="Liao Q."/>
            <person name="Li Y."/>
            <person name="Zhou Q."/>
            <person name="Bi G."/>
            <person name="Li C."/>
            <person name="Du R."/>
            <person name="Wang X."/>
            <person name="Sun T."/>
            <person name="Guo L."/>
            <person name="Liang H."/>
            <person name="Lu P."/>
            <person name="Wu Y."/>
            <person name="Zhang Z."/>
            <person name="Ro D.K."/>
            <person name="Shang Y."/>
            <person name="Huang S."/>
            <person name="Yan J."/>
        </authorList>
    </citation>
    <scope>NUCLEOTIDE SEQUENCE [LARGE SCALE GENOMIC DNA]</scope>
    <source>
        <strain evidence="6">Ta-2019</strain>
    </source>
</reference>
<feature type="domain" description="RRM" evidence="5">
    <location>
        <begin position="182"/>
        <end position="268"/>
    </location>
</feature>
<dbReference type="SUPFAM" id="SSF57850">
    <property type="entry name" value="RING/U-box"/>
    <property type="match status" value="1"/>
</dbReference>
<dbReference type="EMBL" id="JAHRHJ020000001">
    <property type="protein sequence ID" value="KAH9331537.1"/>
    <property type="molecule type" value="Genomic_DNA"/>
</dbReference>
<feature type="region of interest" description="Disordered" evidence="3">
    <location>
        <begin position="150"/>
        <end position="171"/>
    </location>
</feature>
<dbReference type="CDD" id="cd12438">
    <property type="entry name" value="RRM_CNOT4"/>
    <property type="match status" value="1"/>
</dbReference>
<comment type="caution">
    <text evidence="6">The sequence shown here is derived from an EMBL/GenBank/DDBJ whole genome shotgun (WGS) entry which is preliminary data.</text>
</comment>
<dbReference type="InterPro" id="IPR012677">
    <property type="entry name" value="Nucleotide-bd_a/b_plait_sf"/>
</dbReference>
<feature type="compositionally biased region" description="Low complexity" evidence="3">
    <location>
        <begin position="481"/>
        <end position="494"/>
    </location>
</feature>
<dbReference type="InterPro" id="IPR035979">
    <property type="entry name" value="RBD_domain_sf"/>
</dbReference>
<accession>A0AA38LSB1</accession>
<dbReference type="Gene3D" id="3.30.70.330">
    <property type="match status" value="1"/>
</dbReference>